<sequence>MKKIIAMTILGAILASCYHPPQQAWQPKRSFSVEHSRKKHDRR</sequence>
<reference evidence="1" key="1">
    <citation type="submission" date="2023-05" db="EMBL/GenBank/DDBJ databases">
        <authorList>
            <person name="Zhang X."/>
        </authorList>
    </citation>
    <scope>NUCLEOTIDE SEQUENCE</scope>
    <source>
        <strain evidence="1">YF14B1</strain>
    </source>
</reference>
<dbReference type="PROSITE" id="PS51257">
    <property type="entry name" value="PROKAR_LIPOPROTEIN"/>
    <property type="match status" value="1"/>
</dbReference>
<dbReference type="RefSeq" id="WP_313980512.1">
    <property type="nucleotide sequence ID" value="NZ_JASJOS010000006.1"/>
</dbReference>
<protein>
    <recommendedName>
        <fullName evidence="3">Lipoprotein</fullName>
    </recommendedName>
</protein>
<dbReference type="Proteomes" id="UP001241110">
    <property type="component" value="Unassembled WGS sequence"/>
</dbReference>
<name>A0AAE3QR51_9BACT</name>
<evidence type="ECO:0008006" key="3">
    <source>
        <dbReference type="Google" id="ProtNLM"/>
    </source>
</evidence>
<comment type="caution">
    <text evidence="1">The sequence shown here is derived from an EMBL/GenBank/DDBJ whole genome shotgun (WGS) entry which is preliminary data.</text>
</comment>
<gene>
    <name evidence="1" type="ORF">QNI16_15900</name>
</gene>
<evidence type="ECO:0000313" key="1">
    <source>
        <dbReference type="EMBL" id="MDJ1481985.1"/>
    </source>
</evidence>
<dbReference type="AlphaFoldDB" id="A0AAE3QR51"/>
<organism evidence="1 2">
    <name type="scientific">Xanthocytophaga flava</name>
    <dbReference type="NCBI Taxonomy" id="3048013"/>
    <lineage>
        <taxon>Bacteria</taxon>
        <taxon>Pseudomonadati</taxon>
        <taxon>Bacteroidota</taxon>
        <taxon>Cytophagia</taxon>
        <taxon>Cytophagales</taxon>
        <taxon>Rhodocytophagaceae</taxon>
        <taxon>Xanthocytophaga</taxon>
    </lineage>
</organism>
<proteinExistence type="predicted"/>
<accession>A0AAE3QR51</accession>
<dbReference type="EMBL" id="JASJOS010000006">
    <property type="protein sequence ID" value="MDJ1481985.1"/>
    <property type="molecule type" value="Genomic_DNA"/>
</dbReference>
<evidence type="ECO:0000313" key="2">
    <source>
        <dbReference type="Proteomes" id="UP001241110"/>
    </source>
</evidence>